<dbReference type="EMBL" id="JAIWYP010000007">
    <property type="protein sequence ID" value="KAH3795375.1"/>
    <property type="molecule type" value="Genomic_DNA"/>
</dbReference>
<evidence type="ECO:0000313" key="3">
    <source>
        <dbReference type="Proteomes" id="UP000828390"/>
    </source>
</evidence>
<sequence>MEPNSGPGSSGSDGTTVRGDITRNNAYRTFQSRMDTFGNWPLYLVQRPGQMAEAGWFYMGIDDNTRCFACGCTLMNWEPEDDPWKEHCRWSPHFPHVREVKGDHFMNQNQPMPNHPAAGTRLNQVEFEDMVVEWPISNPNTRTQSDVEEPQNTNVNNINFPAEGVQNHELVQQDNNDTETVDACMHDVLERPNVVFPELVQRGAA</sequence>
<evidence type="ECO:0000313" key="2">
    <source>
        <dbReference type="EMBL" id="KAH3795375.1"/>
    </source>
</evidence>
<dbReference type="AlphaFoldDB" id="A0A9D4FF01"/>
<dbReference type="PANTHER" id="PTHR10044">
    <property type="entry name" value="INHIBITOR OF APOPTOSIS"/>
    <property type="match status" value="1"/>
</dbReference>
<accession>A0A9D4FF01</accession>
<dbReference type="SUPFAM" id="SSF57924">
    <property type="entry name" value="Inhibitor of apoptosis (IAP) repeat"/>
    <property type="match status" value="1"/>
</dbReference>
<dbReference type="PANTHER" id="PTHR10044:SF139">
    <property type="entry name" value="DEATH-ASSOCIATED INHIBITOR OF APOPTOSIS 2"/>
    <property type="match status" value="1"/>
</dbReference>
<organism evidence="2 3">
    <name type="scientific">Dreissena polymorpha</name>
    <name type="common">Zebra mussel</name>
    <name type="synonym">Mytilus polymorpha</name>
    <dbReference type="NCBI Taxonomy" id="45954"/>
    <lineage>
        <taxon>Eukaryota</taxon>
        <taxon>Metazoa</taxon>
        <taxon>Spiralia</taxon>
        <taxon>Lophotrochozoa</taxon>
        <taxon>Mollusca</taxon>
        <taxon>Bivalvia</taxon>
        <taxon>Autobranchia</taxon>
        <taxon>Heteroconchia</taxon>
        <taxon>Euheterodonta</taxon>
        <taxon>Imparidentia</taxon>
        <taxon>Neoheterodontei</taxon>
        <taxon>Myida</taxon>
        <taxon>Dreissenoidea</taxon>
        <taxon>Dreissenidae</taxon>
        <taxon>Dreissena</taxon>
    </lineage>
</organism>
<comment type="caution">
    <text evidence="2">The sequence shown here is derived from an EMBL/GenBank/DDBJ whole genome shotgun (WGS) entry which is preliminary data.</text>
</comment>
<dbReference type="Pfam" id="PF00653">
    <property type="entry name" value="BIR"/>
    <property type="match status" value="1"/>
</dbReference>
<protein>
    <submittedName>
        <fullName evidence="2">Uncharacterized protein</fullName>
    </submittedName>
</protein>
<name>A0A9D4FF01_DREPO</name>
<dbReference type="Gene3D" id="1.10.1170.10">
    <property type="entry name" value="Inhibitor Of Apoptosis Protein (2mihbC-IAP-1), Chain A"/>
    <property type="match status" value="1"/>
</dbReference>
<dbReference type="GO" id="GO:0051726">
    <property type="term" value="P:regulation of cell cycle"/>
    <property type="evidence" value="ECO:0007669"/>
    <property type="project" value="TreeGrafter"/>
</dbReference>
<dbReference type="PROSITE" id="PS50143">
    <property type="entry name" value="BIR_REPEAT_2"/>
    <property type="match status" value="1"/>
</dbReference>
<dbReference type="SMART" id="SM00238">
    <property type="entry name" value="BIR"/>
    <property type="match status" value="1"/>
</dbReference>
<feature type="compositionally biased region" description="Low complexity" evidence="1">
    <location>
        <begin position="1"/>
        <end position="14"/>
    </location>
</feature>
<dbReference type="InterPro" id="IPR050784">
    <property type="entry name" value="IAP"/>
</dbReference>
<feature type="region of interest" description="Disordered" evidence="1">
    <location>
        <begin position="1"/>
        <end position="23"/>
    </location>
</feature>
<evidence type="ECO:0000256" key="1">
    <source>
        <dbReference type="SAM" id="MobiDB-lite"/>
    </source>
</evidence>
<reference evidence="2" key="1">
    <citation type="journal article" date="2019" name="bioRxiv">
        <title>The Genome of the Zebra Mussel, Dreissena polymorpha: A Resource for Invasive Species Research.</title>
        <authorList>
            <person name="McCartney M.A."/>
            <person name="Auch B."/>
            <person name="Kono T."/>
            <person name="Mallez S."/>
            <person name="Zhang Y."/>
            <person name="Obille A."/>
            <person name="Becker A."/>
            <person name="Abrahante J.E."/>
            <person name="Garbe J."/>
            <person name="Badalamenti J.P."/>
            <person name="Herman A."/>
            <person name="Mangelson H."/>
            <person name="Liachko I."/>
            <person name="Sullivan S."/>
            <person name="Sone E.D."/>
            <person name="Koren S."/>
            <person name="Silverstein K.A.T."/>
            <person name="Beckman K.B."/>
            <person name="Gohl D.M."/>
        </authorList>
    </citation>
    <scope>NUCLEOTIDE SEQUENCE</scope>
    <source>
        <strain evidence="2">Duluth1</strain>
        <tissue evidence="2">Whole animal</tissue>
    </source>
</reference>
<dbReference type="InterPro" id="IPR001370">
    <property type="entry name" value="BIR_rpt"/>
</dbReference>
<reference evidence="2" key="2">
    <citation type="submission" date="2020-11" db="EMBL/GenBank/DDBJ databases">
        <authorList>
            <person name="McCartney M.A."/>
            <person name="Auch B."/>
            <person name="Kono T."/>
            <person name="Mallez S."/>
            <person name="Becker A."/>
            <person name="Gohl D.M."/>
            <person name="Silverstein K.A.T."/>
            <person name="Koren S."/>
            <person name="Bechman K.B."/>
            <person name="Herman A."/>
            <person name="Abrahante J.E."/>
            <person name="Garbe J."/>
        </authorList>
    </citation>
    <scope>NUCLEOTIDE SEQUENCE</scope>
    <source>
        <strain evidence="2">Duluth1</strain>
        <tissue evidence="2">Whole animal</tissue>
    </source>
</reference>
<gene>
    <name evidence="2" type="ORF">DPMN_148925</name>
</gene>
<dbReference type="GO" id="GO:0005634">
    <property type="term" value="C:nucleus"/>
    <property type="evidence" value="ECO:0007669"/>
    <property type="project" value="TreeGrafter"/>
</dbReference>
<dbReference type="GO" id="GO:0005737">
    <property type="term" value="C:cytoplasm"/>
    <property type="evidence" value="ECO:0007669"/>
    <property type="project" value="TreeGrafter"/>
</dbReference>
<dbReference type="CDD" id="cd00022">
    <property type="entry name" value="BIR"/>
    <property type="match status" value="1"/>
</dbReference>
<proteinExistence type="predicted"/>
<keyword evidence="3" id="KW-1185">Reference proteome</keyword>
<dbReference type="Proteomes" id="UP000828390">
    <property type="component" value="Unassembled WGS sequence"/>
</dbReference>